<evidence type="ECO:0000256" key="1">
    <source>
        <dbReference type="ARBA" id="ARBA00022729"/>
    </source>
</evidence>
<feature type="signal peptide" evidence="2">
    <location>
        <begin position="1"/>
        <end position="20"/>
    </location>
</feature>
<organism evidence="3 4">
    <name type="scientific">Candidatus Enterousia excrementavium</name>
    <dbReference type="NCBI Taxonomy" id="2840789"/>
    <lineage>
        <taxon>Bacteria</taxon>
        <taxon>Pseudomonadati</taxon>
        <taxon>Pseudomonadota</taxon>
        <taxon>Alphaproteobacteria</taxon>
        <taxon>Candidatus Enterousia</taxon>
    </lineage>
</organism>
<proteinExistence type="predicted"/>
<reference evidence="3" key="2">
    <citation type="journal article" date="2021" name="PeerJ">
        <title>Extensive microbial diversity within the chicken gut microbiome revealed by metagenomics and culture.</title>
        <authorList>
            <person name="Gilroy R."/>
            <person name="Ravi A."/>
            <person name="Getino M."/>
            <person name="Pursley I."/>
            <person name="Horton D.L."/>
            <person name="Alikhan N.F."/>
            <person name="Baker D."/>
            <person name="Gharbi K."/>
            <person name="Hall N."/>
            <person name="Watson M."/>
            <person name="Adriaenssens E.M."/>
            <person name="Foster-Nyarko E."/>
            <person name="Jarju S."/>
            <person name="Secka A."/>
            <person name="Antonio M."/>
            <person name="Oren A."/>
            <person name="Chaudhuri R.R."/>
            <person name="La Ragione R."/>
            <person name="Hildebrand F."/>
            <person name="Pallen M.J."/>
        </authorList>
    </citation>
    <scope>NUCLEOTIDE SEQUENCE</scope>
    <source>
        <strain evidence="3">B1-16210</strain>
    </source>
</reference>
<dbReference type="EMBL" id="JADINE010000026">
    <property type="protein sequence ID" value="MBO8407165.1"/>
    <property type="molecule type" value="Genomic_DNA"/>
</dbReference>
<accession>A0A940DE78</accession>
<dbReference type="PANTHER" id="PTHR35869">
    <property type="entry name" value="OUTER-MEMBRANE LIPOPROTEIN CARRIER PROTEIN"/>
    <property type="match status" value="1"/>
</dbReference>
<keyword evidence="3" id="KW-0449">Lipoprotein</keyword>
<dbReference type="PANTHER" id="PTHR35869:SF1">
    <property type="entry name" value="OUTER-MEMBRANE LIPOPROTEIN CARRIER PROTEIN"/>
    <property type="match status" value="1"/>
</dbReference>
<evidence type="ECO:0000313" key="3">
    <source>
        <dbReference type="EMBL" id="MBO8407165.1"/>
    </source>
</evidence>
<dbReference type="CDD" id="cd16325">
    <property type="entry name" value="LolA"/>
    <property type="match status" value="1"/>
</dbReference>
<comment type="caution">
    <text evidence="3">The sequence shown here is derived from an EMBL/GenBank/DDBJ whole genome shotgun (WGS) entry which is preliminary data.</text>
</comment>
<dbReference type="SUPFAM" id="SSF89392">
    <property type="entry name" value="Prokaryotic lipoproteins and lipoprotein localization factors"/>
    <property type="match status" value="1"/>
</dbReference>
<name>A0A940DE78_9PROT</name>
<gene>
    <name evidence="3" type="ORF">IAC77_01740</name>
</gene>
<protein>
    <submittedName>
        <fullName evidence="3">Outer membrane lipoprotein carrier protein LolA</fullName>
    </submittedName>
</protein>
<reference evidence="3" key="1">
    <citation type="submission" date="2020-10" db="EMBL/GenBank/DDBJ databases">
        <authorList>
            <person name="Gilroy R."/>
        </authorList>
    </citation>
    <scope>NUCLEOTIDE SEQUENCE</scope>
    <source>
        <strain evidence="3">B1-16210</strain>
    </source>
</reference>
<dbReference type="AlphaFoldDB" id="A0A940DE78"/>
<keyword evidence="1 2" id="KW-0732">Signal</keyword>
<dbReference type="Gene3D" id="2.50.20.10">
    <property type="entry name" value="Lipoprotein localisation LolA/LolB/LppX"/>
    <property type="match status" value="1"/>
</dbReference>
<feature type="chain" id="PRO_5037028075" evidence="2">
    <location>
        <begin position="21"/>
        <end position="205"/>
    </location>
</feature>
<evidence type="ECO:0000313" key="4">
    <source>
        <dbReference type="Proteomes" id="UP000721442"/>
    </source>
</evidence>
<sequence>MIKKLCSFIMVAFLCGAANAAVDSGLVASAEQYLNSITGLNGVFVQTANGKQERGNFAMLRPGRVRLDYDNMPVQLISDGRDLYFFDKSLDQITTVPLTSTPAGILIRENIDLENADINVIETSDLGDTYSLKMNLRGQEGLGNMTVVFDKNPVRLNAWTVIDATGAQTDVVFYDLTAKTNFPSDYFQIQRHRTVSTSGGDSFYD</sequence>
<dbReference type="Pfam" id="PF03548">
    <property type="entry name" value="LolA"/>
    <property type="match status" value="1"/>
</dbReference>
<dbReference type="InterPro" id="IPR004564">
    <property type="entry name" value="OM_lipoprot_carrier_LolA-like"/>
</dbReference>
<dbReference type="InterPro" id="IPR029046">
    <property type="entry name" value="LolA/LolB/LppX"/>
</dbReference>
<evidence type="ECO:0000256" key="2">
    <source>
        <dbReference type="SAM" id="SignalP"/>
    </source>
</evidence>
<dbReference type="Proteomes" id="UP000721442">
    <property type="component" value="Unassembled WGS sequence"/>
</dbReference>